<keyword evidence="5 7" id="KW-1133">Transmembrane helix</keyword>
<dbReference type="Pfam" id="PF02397">
    <property type="entry name" value="Bac_transf"/>
    <property type="match status" value="1"/>
</dbReference>
<sequence>MTIASRREPYILLLGDLFFLGLSLWITLVVRYGSSLQENIFYDHIVPFSILFGVWVMIFAMAGLYSRQVVMFRKDLAPLILNTQITNIVIAALFFFLIPYFGITPKTNLIIYLIVSFFLVVLWRVYLFPVLGFRRKRNVLVVGGGKDSQDLAAAIHAVPHYPFSVTGFIDLHEVASEKVAEVVLESIAKDNVSIIVVDIAHPNAVGLLPALFDVSFMKLQITVVDAQRLYESVFGRLPLSMVSHEWLLSNVSISPKVIYDVLKRSLDILTATCALILTVPFYPLVALAIKIEDRGPIFIRQERVGQNNKTIYIVKFRSMNGNDVGESVLKSKLKVTHVGAFLRATRIDELPQFWNVLKGDLSLVGPRPEIPMLVSQYAESIPYYNVRHLIKPGLTGWAQVLHTNHPHHGVNDEATTEKLSYDLYYLKERSLLLDLYIALQTGKIVLSRSGR</sequence>
<evidence type="ECO:0000259" key="8">
    <source>
        <dbReference type="Pfam" id="PF02397"/>
    </source>
</evidence>
<proteinExistence type="inferred from homology"/>
<reference evidence="10" key="1">
    <citation type="submission" date="2017-09" db="EMBL/GenBank/DDBJ databases">
        <title>Depth-based differentiation of microbial function through sediment-hosted aquifers and enrichment of novel symbionts in the deep terrestrial subsurface.</title>
        <authorList>
            <person name="Probst A.J."/>
            <person name="Ladd B."/>
            <person name="Jarett J.K."/>
            <person name="Geller-Mcgrath D.E."/>
            <person name="Sieber C.M.K."/>
            <person name="Emerson J.B."/>
            <person name="Anantharaman K."/>
            <person name="Thomas B.C."/>
            <person name="Malmstrom R."/>
            <person name="Stieglmeier M."/>
            <person name="Klingl A."/>
            <person name="Woyke T."/>
            <person name="Ryan C.M."/>
            <person name="Banfield J.F."/>
        </authorList>
    </citation>
    <scope>NUCLEOTIDE SEQUENCE [LARGE SCALE GENOMIC DNA]</scope>
</reference>
<feature type="transmembrane region" description="Helical" evidence="7">
    <location>
        <begin position="45"/>
        <end position="65"/>
    </location>
</feature>
<accession>A0A2M6WDX7</accession>
<evidence type="ECO:0000256" key="4">
    <source>
        <dbReference type="ARBA" id="ARBA00022692"/>
    </source>
</evidence>
<dbReference type="InterPro" id="IPR017475">
    <property type="entry name" value="EPS_sugar_tfrase"/>
</dbReference>
<evidence type="ECO:0000313" key="10">
    <source>
        <dbReference type="Proteomes" id="UP000228809"/>
    </source>
</evidence>
<evidence type="ECO:0000256" key="5">
    <source>
        <dbReference type="ARBA" id="ARBA00022989"/>
    </source>
</evidence>
<name>A0A2M6WDX7_9BACT</name>
<protein>
    <recommendedName>
        <fullName evidence="8">Bacterial sugar transferase domain-containing protein</fullName>
    </recommendedName>
</protein>
<keyword evidence="6 7" id="KW-0472">Membrane</keyword>
<comment type="similarity">
    <text evidence="2">Belongs to the bacterial sugar transferase family.</text>
</comment>
<dbReference type="NCBIfam" id="TIGR03025">
    <property type="entry name" value="EPS_sugtrans"/>
    <property type="match status" value="1"/>
</dbReference>
<dbReference type="GO" id="GO:0016020">
    <property type="term" value="C:membrane"/>
    <property type="evidence" value="ECO:0007669"/>
    <property type="project" value="UniProtKB-SubCell"/>
</dbReference>
<keyword evidence="4 7" id="KW-0812">Transmembrane</keyword>
<organism evidence="9 10">
    <name type="scientific">Candidatus Kaiserbacteria bacterium CG10_big_fil_rev_8_21_14_0_10_49_17</name>
    <dbReference type="NCBI Taxonomy" id="1974609"/>
    <lineage>
        <taxon>Bacteria</taxon>
        <taxon>Candidatus Kaiseribacteriota</taxon>
    </lineage>
</organism>
<dbReference type="PANTHER" id="PTHR30576">
    <property type="entry name" value="COLANIC BIOSYNTHESIS UDP-GLUCOSE LIPID CARRIER TRANSFERASE"/>
    <property type="match status" value="1"/>
</dbReference>
<feature type="transmembrane region" description="Helical" evidence="7">
    <location>
        <begin position="12"/>
        <end position="33"/>
    </location>
</feature>
<evidence type="ECO:0000256" key="3">
    <source>
        <dbReference type="ARBA" id="ARBA00022679"/>
    </source>
</evidence>
<gene>
    <name evidence="9" type="ORF">COU17_03250</name>
</gene>
<feature type="transmembrane region" description="Helical" evidence="7">
    <location>
        <begin position="85"/>
        <end position="103"/>
    </location>
</feature>
<evidence type="ECO:0000256" key="7">
    <source>
        <dbReference type="SAM" id="Phobius"/>
    </source>
</evidence>
<dbReference type="GO" id="GO:0016780">
    <property type="term" value="F:phosphotransferase activity, for other substituted phosphate groups"/>
    <property type="evidence" value="ECO:0007669"/>
    <property type="project" value="TreeGrafter"/>
</dbReference>
<evidence type="ECO:0000256" key="2">
    <source>
        <dbReference type="ARBA" id="ARBA00006464"/>
    </source>
</evidence>
<evidence type="ECO:0000313" key="9">
    <source>
        <dbReference type="EMBL" id="PIT90945.1"/>
    </source>
</evidence>
<feature type="domain" description="Bacterial sugar transferase" evidence="8">
    <location>
        <begin position="263"/>
        <end position="446"/>
    </location>
</feature>
<dbReference type="Proteomes" id="UP000228809">
    <property type="component" value="Unassembled WGS sequence"/>
</dbReference>
<evidence type="ECO:0000256" key="1">
    <source>
        <dbReference type="ARBA" id="ARBA00004141"/>
    </source>
</evidence>
<feature type="transmembrane region" description="Helical" evidence="7">
    <location>
        <begin position="268"/>
        <end position="289"/>
    </location>
</feature>
<keyword evidence="3" id="KW-0808">Transferase</keyword>
<dbReference type="Pfam" id="PF13727">
    <property type="entry name" value="CoA_binding_3"/>
    <property type="match status" value="1"/>
</dbReference>
<dbReference type="PANTHER" id="PTHR30576:SF0">
    <property type="entry name" value="UNDECAPRENYL-PHOSPHATE N-ACETYLGALACTOSAMINYL 1-PHOSPHATE TRANSFERASE-RELATED"/>
    <property type="match status" value="1"/>
</dbReference>
<evidence type="ECO:0000256" key="6">
    <source>
        <dbReference type="ARBA" id="ARBA00023136"/>
    </source>
</evidence>
<dbReference type="InterPro" id="IPR003362">
    <property type="entry name" value="Bact_transf"/>
</dbReference>
<comment type="caution">
    <text evidence="9">The sequence shown here is derived from an EMBL/GenBank/DDBJ whole genome shotgun (WGS) entry which is preliminary data.</text>
</comment>
<comment type="subcellular location">
    <subcellularLocation>
        <location evidence="1">Membrane</location>
        <topology evidence="1">Multi-pass membrane protein</topology>
    </subcellularLocation>
</comment>
<dbReference type="AlphaFoldDB" id="A0A2M6WDX7"/>
<feature type="transmembrane region" description="Helical" evidence="7">
    <location>
        <begin position="109"/>
        <end position="127"/>
    </location>
</feature>
<dbReference type="EMBL" id="PFBJ01000018">
    <property type="protein sequence ID" value="PIT90945.1"/>
    <property type="molecule type" value="Genomic_DNA"/>
</dbReference>